<feature type="compositionally biased region" description="Gly residues" evidence="4">
    <location>
        <begin position="27"/>
        <end position="38"/>
    </location>
</feature>
<name>A0ABD3AYW7_9GENT</name>
<comment type="caution">
    <text evidence="5">The sequence shown here is derived from an EMBL/GenBank/DDBJ whole genome shotgun (WGS) entry which is preliminary data.</text>
</comment>
<accession>A0ABD3AYW7</accession>
<dbReference type="Gene3D" id="3.30.10.10">
    <property type="entry name" value="Trypsin Inhibitor V, subunit A"/>
    <property type="match status" value="1"/>
</dbReference>
<evidence type="ECO:0000256" key="1">
    <source>
        <dbReference type="ARBA" id="ARBA00008210"/>
    </source>
</evidence>
<comment type="similarity">
    <text evidence="1">Belongs to the protease inhibitor I13 (potato type I serine protease inhibitor) family.</text>
</comment>
<keyword evidence="3" id="KW-0722">Serine protease inhibitor</keyword>
<dbReference type="EMBL" id="JBJUIK010000002">
    <property type="protein sequence ID" value="KAL3536430.1"/>
    <property type="molecule type" value="Genomic_DNA"/>
</dbReference>
<evidence type="ECO:0008006" key="7">
    <source>
        <dbReference type="Google" id="ProtNLM"/>
    </source>
</evidence>
<dbReference type="AlphaFoldDB" id="A0ABD3AYW7"/>
<evidence type="ECO:0000256" key="3">
    <source>
        <dbReference type="ARBA" id="ARBA00022900"/>
    </source>
</evidence>
<organism evidence="5 6">
    <name type="scientific">Cinchona calisaya</name>
    <dbReference type="NCBI Taxonomy" id="153742"/>
    <lineage>
        <taxon>Eukaryota</taxon>
        <taxon>Viridiplantae</taxon>
        <taxon>Streptophyta</taxon>
        <taxon>Embryophyta</taxon>
        <taxon>Tracheophyta</taxon>
        <taxon>Spermatophyta</taxon>
        <taxon>Magnoliopsida</taxon>
        <taxon>eudicotyledons</taxon>
        <taxon>Gunneridae</taxon>
        <taxon>Pentapetalae</taxon>
        <taxon>asterids</taxon>
        <taxon>lamiids</taxon>
        <taxon>Gentianales</taxon>
        <taxon>Rubiaceae</taxon>
        <taxon>Cinchonoideae</taxon>
        <taxon>Cinchoneae</taxon>
        <taxon>Cinchona</taxon>
    </lineage>
</organism>
<evidence type="ECO:0000313" key="6">
    <source>
        <dbReference type="Proteomes" id="UP001630127"/>
    </source>
</evidence>
<dbReference type="PANTHER" id="PTHR33091">
    <property type="entry name" value="PROTEIN, PUTATIVE, EXPRESSED-RELATED"/>
    <property type="match status" value="1"/>
</dbReference>
<dbReference type="InterPro" id="IPR000864">
    <property type="entry name" value="Prot_inh_pot1"/>
</dbReference>
<protein>
    <recommendedName>
        <fullName evidence="7">Subtilisin inhibitor 1</fullName>
    </recommendedName>
</protein>
<dbReference type="GO" id="GO:0004867">
    <property type="term" value="F:serine-type endopeptidase inhibitor activity"/>
    <property type="evidence" value="ECO:0007669"/>
    <property type="project" value="UniProtKB-KW"/>
</dbReference>
<dbReference type="PROSITE" id="PS00285">
    <property type="entry name" value="POTATO_INHIBITOR"/>
    <property type="match status" value="1"/>
</dbReference>
<reference evidence="5 6" key="1">
    <citation type="submission" date="2024-11" db="EMBL/GenBank/DDBJ databases">
        <title>A near-complete genome assembly of Cinchona calisaya.</title>
        <authorList>
            <person name="Lian D.C."/>
            <person name="Zhao X.W."/>
            <person name="Wei L."/>
        </authorList>
    </citation>
    <scope>NUCLEOTIDE SEQUENCE [LARGE SCALE GENOMIC DNA]</scope>
    <source>
        <tissue evidence="5">Nenye</tissue>
    </source>
</reference>
<sequence length="103" mass="11130">MADEDNKQNVSSDEQAQPPFPLSGLGRYSGGGGGGGVLGERKQWPELVGLSSEEAERRIKEEIPGINVQVIPPDSMVTMDFRIDRVRIFTDSSGKVSRAPMLG</sequence>
<dbReference type="PANTHER" id="PTHR33091:SF29">
    <property type="entry name" value="SUBTILISIN INHIBITOR 1"/>
    <property type="match status" value="1"/>
</dbReference>
<evidence type="ECO:0000313" key="5">
    <source>
        <dbReference type="EMBL" id="KAL3536430.1"/>
    </source>
</evidence>
<dbReference type="Pfam" id="PF00280">
    <property type="entry name" value="potato_inhibit"/>
    <property type="match status" value="1"/>
</dbReference>
<proteinExistence type="inferred from homology"/>
<dbReference type="SUPFAM" id="SSF54654">
    <property type="entry name" value="CI-2 family of serine protease inhibitors"/>
    <property type="match status" value="1"/>
</dbReference>
<keyword evidence="6" id="KW-1185">Reference proteome</keyword>
<dbReference type="PRINTS" id="PR00292">
    <property type="entry name" value="POTATOINHBTR"/>
</dbReference>
<dbReference type="InterPro" id="IPR036354">
    <property type="entry name" value="Prot_inh_pot1_sf"/>
</dbReference>
<dbReference type="Proteomes" id="UP001630127">
    <property type="component" value="Unassembled WGS sequence"/>
</dbReference>
<evidence type="ECO:0000256" key="4">
    <source>
        <dbReference type="SAM" id="MobiDB-lite"/>
    </source>
</evidence>
<gene>
    <name evidence="5" type="ORF">ACH5RR_004891</name>
</gene>
<evidence type="ECO:0000256" key="2">
    <source>
        <dbReference type="ARBA" id="ARBA00022690"/>
    </source>
</evidence>
<keyword evidence="2" id="KW-0646">Protease inhibitor</keyword>
<feature type="region of interest" description="Disordered" evidence="4">
    <location>
        <begin position="1"/>
        <end position="40"/>
    </location>
</feature>